<dbReference type="RefSeq" id="WP_344555672.1">
    <property type="nucleotide sequence ID" value="NZ_BAAANS010000043.1"/>
</dbReference>
<gene>
    <name evidence="1" type="ORF">GCM10009759_54970</name>
</gene>
<dbReference type="Proteomes" id="UP001500897">
    <property type="component" value="Unassembled WGS sequence"/>
</dbReference>
<protein>
    <submittedName>
        <fullName evidence="1">Uncharacterized protein</fullName>
    </submittedName>
</protein>
<evidence type="ECO:0000313" key="2">
    <source>
        <dbReference type="Proteomes" id="UP001500897"/>
    </source>
</evidence>
<name>A0ABN2XLK9_9ACTN</name>
<organism evidence="1 2">
    <name type="scientific">Kitasatospora saccharophila</name>
    <dbReference type="NCBI Taxonomy" id="407973"/>
    <lineage>
        <taxon>Bacteria</taxon>
        <taxon>Bacillati</taxon>
        <taxon>Actinomycetota</taxon>
        <taxon>Actinomycetes</taxon>
        <taxon>Kitasatosporales</taxon>
        <taxon>Streptomycetaceae</taxon>
        <taxon>Kitasatospora</taxon>
    </lineage>
</organism>
<comment type="caution">
    <text evidence="1">The sequence shown here is derived from an EMBL/GenBank/DDBJ whole genome shotgun (WGS) entry which is preliminary data.</text>
</comment>
<dbReference type="EMBL" id="BAAANS010000043">
    <property type="protein sequence ID" value="GAA2112332.1"/>
    <property type="molecule type" value="Genomic_DNA"/>
</dbReference>
<keyword evidence="2" id="KW-1185">Reference proteome</keyword>
<sequence length="116" mass="12203">MAAAAAAILAFPAPAPTAELPRPVRYIGAAAARTDLARADLARARTMPSNAPAAELVQVVEALRGSLHDMLQMTMAPQEEWAVLDRAESVDLAALRPASLAQLVSDLSMDLSNRIS</sequence>
<evidence type="ECO:0000313" key="1">
    <source>
        <dbReference type="EMBL" id="GAA2112332.1"/>
    </source>
</evidence>
<reference evidence="1 2" key="1">
    <citation type="journal article" date="2019" name="Int. J. Syst. Evol. Microbiol.">
        <title>The Global Catalogue of Microorganisms (GCM) 10K type strain sequencing project: providing services to taxonomists for standard genome sequencing and annotation.</title>
        <authorList>
            <consortium name="The Broad Institute Genomics Platform"/>
            <consortium name="The Broad Institute Genome Sequencing Center for Infectious Disease"/>
            <person name="Wu L."/>
            <person name="Ma J."/>
        </authorList>
    </citation>
    <scope>NUCLEOTIDE SEQUENCE [LARGE SCALE GENOMIC DNA]</scope>
    <source>
        <strain evidence="1 2">JCM 14559</strain>
    </source>
</reference>
<proteinExistence type="predicted"/>
<accession>A0ABN2XLK9</accession>